<protein>
    <submittedName>
        <fullName evidence="2">Uncharacterized protein</fullName>
    </submittedName>
</protein>
<dbReference type="KEGG" id="samy:DB32_000112"/>
<feature type="region of interest" description="Disordered" evidence="1">
    <location>
        <begin position="25"/>
        <end position="46"/>
    </location>
</feature>
<proteinExistence type="predicted"/>
<organism evidence="2 3">
    <name type="scientific">Sandaracinus amylolyticus</name>
    <dbReference type="NCBI Taxonomy" id="927083"/>
    <lineage>
        <taxon>Bacteria</taxon>
        <taxon>Pseudomonadati</taxon>
        <taxon>Myxococcota</taxon>
        <taxon>Polyangia</taxon>
        <taxon>Polyangiales</taxon>
        <taxon>Sandaracinaceae</taxon>
        <taxon>Sandaracinus</taxon>
    </lineage>
</organism>
<accession>A0A0F6SD77</accession>
<dbReference type="EMBL" id="CP011125">
    <property type="protein sequence ID" value="AKF02964.1"/>
    <property type="molecule type" value="Genomic_DNA"/>
</dbReference>
<evidence type="ECO:0000256" key="1">
    <source>
        <dbReference type="SAM" id="MobiDB-lite"/>
    </source>
</evidence>
<evidence type="ECO:0000313" key="3">
    <source>
        <dbReference type="Proteomes" id="UP000034883"/>
    </source>
</evidence>
<gene>
    <name evidence="2" type="ORF">DB32_000112</name>
</gene>
<dbReference type="AlphaFoldDB" id="A0A0F6SD77"/>
<reference evidence="2 3" key="1">
    <citation type="submission" date="2015-03" db="EMBL/GenBank/DDBJ databases">
        <title>Genome assembly of Sandaracinus amylolyticus DSM 53668.</title>
        <authorList>
            <person name="Sharma G."/>
            <person name="Subramanian S."/>
        </authorList>
    </citation>
    <scope>NUCLEOTIDE SEQUENCE [LARGE SCALE GENOMIC DNA]</scope>
    <source>
        <strain evidence="2 3">DSM 53668</strain>
    </source>
</reference>
<sequence>MSAHRRGERARPFERLSAPLVRQVAPHELEGSTARAVRGDRSNGRW</sequence>
<keyword evidence="3" id="KW-1185">Reference proteome</keyword>
<dbReference type="Proteomes" id="UP000034883">
    <property type="component" value="Chromosome"/>
</dbReference>
<dbReference type="STRING" id="927083.DB32_000112"/>
<evidence type="ECO:0000313" key="2">
    <source>
        <dbReference type="EMBL" id="AKF02964.1"/>
    </source>
</evidence>
<name>A0A0F6SD77_9BACT</name>
<feature type="compositionally biased region" description="Basic and acidic residues" evidence="1">
    <location>
        <begin position="37"/>
        <end position="46"/>
    </location>
</feature>